<comment type="subunit">
    <text evidence="3">F-type ATPases have 2 components, CF(1) - the catalytic core - and CF(0) - the membrane proton channel.</text>
</comment>
<keyword evidence="4 12" id="KW-0813">Transport</keyword>
<keyword evidence="9 12" id="KW-0406">Ion transport</keyword>
<dbReference type="GO" id="GO:0045259">
    <property type="term" value="C:proton-transporting ATP synthase complex"/>
    <property type="evidence" value="ECO:0007669"/>
    <property type="project" value="UniProtKB-KW"/>
</dbReference>
<dbReference type="InterPro" id="IPR001421">
    <property type="entry name" value="ATP8_metazoa"/>
</dbReference>
<evidence type="ECO:0000256" key="10">
    <source>
        <dbReference type="ARBA" id="ARBA00023128"/>
    </source>
</evidence>
<comment type="similarity">
    <text evidence="2 12">Belongs to the ATPase protein 8 family.</text>
</comment>
<evidence type="ECO:0000256" key="8">
    <source>
        <dbReference type="ARBA" id="ARBA00022989"/>
    </source>
</evidence>
<comment type="subcellular location">
    <subcellularLocation>
        <location evidence="1 12">Mitochondrion membrane</location>
        <topology evidence="1 12">Single-pass membrane protein</topology>
    </subcellularLocation>
</comment>
<accession>B2BSB5</accession>
<evidence type="ECO:0000256" key="2">
    <source>
        <dbReference type="ARBA" id="ARBA00008892"/>
    </source>
</evidence>
<geneLocation type="mitochondrion" evidence="14"/>
<reference evidence="14" key="1">
    <citation type="journal article" date="2007" name="BMC Evol. Biol.">
        <title>Phylogenetic analysis of mitochondrial protein coding genes confirms the reciprocal paraphyly of Hexapoda and Crustacea.</title>
        <authorList>
            <person name="Carapelli A."/>
            <person name="Lio' P."/>
            <person name="Nardi F."/>
            <person name="van der Wath E."/>
            <person name="Frati F."/>
        </authorList>
    </citation>
    <scope>NUCLEOTIDE SEQUENCE</scope>
</reference>
<dbReference type="EMBL" id="EU016194">
    <property type="protein sequence ID" value="ABS57568.1"/>
    <property type="molecule type" value="Genomic_DNA"/>
</dbReference>
<evidence type="ECO:0000256" key="7">
    <source>
        <dbReference type="ARBA" id="ARBA00022781"/>
    </source>
</evidence>
<organism evidence="14">
    <name type="scientific">Cryptopygus antarcticus</name>
    <name type="common">Antarctic springtail</name>
    <dbReference type="NCBI Taxonomy" id="187623"/>
    <lineage>
        <taxon>Eukaryota</taxon>
        <taxon>Metazoa</taxon>
        <taxon>Ecdysozoa</taxon>
        <taxon>Arthropoda</taxon>
        <taxon>Hexapoda</taxon>
        <taxon>Collembola</taxon>
        <taxon>Entomobryomorpha</taxon>
        <taxon>Isotomoidea</taxon>
        <taxon>Isotomidae</taxon>
        <taxon>Anurophorinae</taxon>
        <taxon>Cryptopygus</taxon>
        <taxon>Cryptopygus antarcticus complex</taxon>
    </lineage>
</organism>
<keyword evidence="10 12" id="KW-0496">Mitochondrion</keyword>
<keyword evidence="8 13" id="KW-1133">Transmembrane helix</keyword>
<evidence type="ECO:0000256" key="1">
    <source>
        <dbReference type="ARBA" id="ARBA00004304"/>
    </source>
</evidence>
<evidence type="ECO:0000256" key="9">
    <source>
        <dbReference type="ARBA" id="ARBA00023065"/>
    </source>
</evidence>
<dbReference type="GO" id="GO:0015078">
    <property type="term" value="F:proton transmembrane transporter activity"/>
    <property type="evidence" value="ECO:0007669"/>
    <property type="project" value="InterPro"/>
</dbReference>
<evidence type="ECO:0000256" key="13">
    <source>
        <dbReference type="SAM" id="Phobius"/>
    </source>
</evidence>
<dbReference type="Pfam" id="PF00895">
    <property type="entry name" value="ATP-synt_8"/>
    <property type="match status" value="1"/>
</dbReference>
<dbReference type="CTD" id="4509"/>
<keyword evidence="5 12" id="KW-0138">CF(0)</keyword>
<proteinExistence type="inferred from homology"/>
<evidence type="ECO:0000256" key="6">
    <source>
        <dbReference type="ARBA" id="ARBA00022692"/>
    </source>
</evidence>
<keyword evidence="6 12" id="KW-0812">Transmembrane</keyword>
<evidence type="ECO:0000256" key="4">
    <source>
        <dbReference type="ARBA" id="ARBA00022448"/>
    </source>
</evidence>
<name>B2BSB5_CRYAT</name>
<feature type="transmembrane region" description="Helical" evidence="13">
    <location>
        <begin position="6"/>
        <end position="25"/>
    </location>
</feature>
<evidence type="ECO:0000256" key="12">
    <source>
        <dbReference type="RuleBase" id="RU003661"/>
    </source>
</evidence>
<dbReference type="AlphaFoldDB" id="B2BSB5"/>
<protein>
    <recommendedName>
        <fullName evidence="12">ATP synthase complex subunit 8</fullName>
    </recommendedName>
</protein>
<sequence>MPQMAPLSWLILFFMFSILFLFSMAKMFFSKMNLSFTYTPANKTETKSPLTWKW</sequence>
<dbReference type="GO" id="GO:0015986">
    <property type="term" value="P:proton motive force-driven ATP synthesis"/>
    <property type="evidence" value="ECO:0007669"/>
    <property type="project" value="InterPro"/>
</dbReference>
<keyword evidence="11 13" id="KW-0472">Membrane</keyword>
<evidence type="ECO:0000256" key="5">
    <source>
        <dbReference type="ARBA" id="ARBA00022547"/>
    </source>
</evidence>
<keyword evidence="7 12" id="KW-0375">Hydrogen ion transport</keyword>
<gene>
    <name evidence="14" type="primary">ATP8</name>
</gene>
<dbReference type="GeneID" id="6172495"/>
<dbReference type="GO" id="GO:0031966">
    <property type="term" value="C:mitochondrial membrane"/>
    <property type="evidence" value="ECO:0007669"/>
    <property type="project" value="UniProtKB-SubCell"/>
</dbReference>
<evidence type="ECO:0000313" key="14">
    <source>
        <dbReference type="EMBL" id="ABS57568.1"/>
    </source>
</evidence>
<evidence type="ECO:0000256" key="11">
    <source>
        <dbReference type="ARBA" id="ARBA00023136"/>
    </source>
</evidence>
<dbReference type="RefSeq" id="YP_001798470.1">
    <property type="nucleotide sequence ID" value="NC_010533.1"/>
</dbReference>
<evidence type="ECO:0000256" key="3">
    <source>
        <dbReference type="ARBA" id="ARBA00011291"/>
    </source>
</evidence>